<evidence type="ECO:0000256" key="5">
    <source>
        <dbReference type="ARBA" id="ARBA00038359"/>
    </source>
</evidence>
<evidence type="ECO:0000313" key="10">
    <source>
        <dbReference type="Proteomes" id="UP001152607"/>
    </source>
</evidence>
<feature type="region of interest" description="Disordered" evidence="6">
    <location>
        <begin position="313"/>
        <end position="376"/>
    </location>
</feature>
<feature type="transmembrane region" description="Helical" evidence="7">
    <location>
        <begin position="151"/>
        <end position="172"/>
    </location>
</feature>
<evidence type="ECO:0000256" key="2">
    <source>
        <dbReference type="ARBA" id="ARBA00022692"/>
    </source>
</evidence>
<proteinExistence type="inferred from homology"/>
<dbReference type="InterPro" id="IPR049326">
    <property type="entry name" value="Rhodopsin_dom_fungi"/>
</dbReference>
<dbReference type="OrthoDB" id="444631at2759"/>
<keyword evidence="3 7" id="KW-1133">Transmembrane helix</keyword>
<keyword evidence="4 7" id="KW-0472">Membrane</keyword>
<gene>
    <name evidence="9" type="ORF">PDIGIT_LOCUS14911</name>
</gene>
<sequence>MVPHIRGLLVERQFSHVLPSGAVTPIAHESRGAAIIIGNATCQIVGTLFFLARVYSRGVIINSWKAEDTTLAVAWLFATGFSICQYAQVYLGYGHHLTYIFRHLGAYHSSVSQQYAFASQILVLFALAAPKLSICLTYLRLVSSDTWGRRLIKLLIVVVVAPTIPFIFGSIFQCRPISAYWTEGRPASKCAEDISGLWISGGMSIFVDLALVVIVLPQVLRLHLNTRQRWSLISIVMLGLLAAGAGLTRIVRVNTTLRKQDFDPSWDMYDLSIWTATEIYVSLICAAAPGMKPLVSKILPKLLGSTLASDKHTATTGYKSTHPPDSVELSLSRQRRGTIGSTRVRRNTHDSILEEGDGPYTEVGRGVDGRDDDEVSVESKWSATVVAERLPRIEEVEATRDVP</sequence>
<protein>
    <recommendedName>
        <fullName evidence="8">Rhodopsin domain-containing protein</fullName>
    </recommendedName>
</protein>
<dbReference type="PANTHER" id="PTHR33048">
    <property type="entry name" value="PTH11-LIKE INTEGRAL MEMBRANE PROTEIN (AFU_ORTHOLOGUE AFUA_5G11245)"/>
    <property type="match status" value="1"/>
</dbReference>
<feature type="transmembrane region" description="Helical" evidence="7">
    <location>
        <begin position="197"/>
        <end position="220"/>
    </location>
</feature>
<comment type="similarity">
    <text evidence="5">Belongs to the SAT4 family.</text>
</comment>
<evidence type="ECO:0000256" key="6">
    <source>
        <dbReference type="SAM" id="MobiDB-lite"/>
    </source>
</evidence>
<feature type="transmembrane region" description="Helical" evidence="7">
    <location>
        <begin position="115"/>
        <end position="139"/>
    </location>
</feature>
<dbReference type="PANTHER" id="PTHR33048:SF129">
    <property type="entry name" value="INTEGRAL MEMBRANE PROTEIN-RELATED"/>
    <property type="match status" value="1"/>
</dbReference>
<evidence type="ECO:0000256" key="7">
    <source>
        <dbReference type="SAM" id="Phobius"/>
    </source>
</evidence>
<keyword evidence="2 7" id="KW-0812">Transmembrane</keyword>
<comment type="caution">
    <text evidence="9">The sequence shown here is derived from an EMBL/GenBank/DDBJ whole genome shotgun (WGS) entry which is preliminary data.</text>
</comment>
<keyword evidence="10" id="KW-1185">Reference proteome</keyword>
<evidence type="ECO:0000256" key="4">
    <source>
        <dbReference type="ARBA" id="ARBA00023136"/>
    </source>
</evidence>
<dbReference type="InterPro" id="IPR052337">
    <property type="entry name" value="SAT4-like"/>
</dbReference>
<reference evidence="9" key="1">
    <citation type="submission" date="2023-01" db="EMBL/GenBank/DDBJ databases">
        <authorList>
            <person name="Van Ghelder C."/>
            <person name="Rancurel C."/>
        </authorList>
    </citation>
    <scope>NUCLEOTIDE SEQUENCE</scope>
    <source>
        <strain evidence="9">CNCM I-4278</strain>
    </source>
</reference>
<dbReference type="GO" id="GO:0016020">
    <property type="term" value="C:membrane"/>
    <property type="evidence" value="ECO:0007669"/>
    <property type="project" value="UniProtKB-SubCell"/>
</dbReference>
<dbReference type="Pfam" id="PF20684">
    <property type="entry name" value="Fung_rhodopsin"/>
    <property type="match status" value="1"/>
</dbReference>
<feature type="domain" description="Rhodopsin" evidence="8">
    <location>
        <begin position="52"/>
        <end position="297"/>
    </location>
</feature>
<name>A0A9W4UVI5_9PLEO</name>
<evidence type="ECO:0000256" key="3">
    <source>
        <dbReference type="ARBA" id="ARBA00022989"/>
    </source>
</evidence>
<evidence type="ECO:0000313" key="9">
    <source>
        <dbReference type="EMBL" id="CAI6341711.1"/>
    </source>
</evidence>
<evidence type="ECO:0000256" key="1">
    <source>
        <dbReference type="ARBA" id="ARBA00004141"/>
    </source>
</evidence>
<comment type="subcellular location">
    <subcellularLocation>
        <location evidence="1">Membrane</location>
        <topology evidence="1">Multi-pass membrane protein</topology>
    </subcellularLocation>
</comment>
<feature type="transmembrane region" description="Helical" evidence="7">
    <location>
        <begin position="73"/>
        <end position="95"/>
    </location>
</feature>
<accession>A0A9W4UVI5</accession>
<dbReference type="AlphaFoldDB" id="A0A9W4UVI5"/>
<organism evidence="9 10">
    <name type="scientific">Periconia digitata</name>
    <dbReference type="NCBI Taxonomy" id="1303443"/>
    <lineage>
        <taxon>Eukaryota</taxon>
        <taxon>Fungi</taxon>
        <taxon>Dikarya</taxon>
        <taxon>Ascomycota</taxon>
        <taxon>Pezizomycotina</taxon>
        <taxon>Dothideomycetes</taxon>
        <taxon>Pleosporomycetidae</taxon>
        <taxon>Pleosporales</taxon>
        <taxon>Massarineae</taxon>
        <taxon>Periconiaceae</taxon>
        <taxon>Periconia</taxon>
    </lineage>
</organism>
<evidence type="ECO:0000259" key="8">
    <source>
        <dbReference type="Pfam" id="PF20684"/>
    </source>
</evidence>
<feature type="transmembrane region" description="Helical" evidence="7">
    <location>
        <begin position="33"/>
        <end position="52"/>
    </location>
</feature>
<feature type="transmembrane region" description="Helical" evidence="7">
    <location>
        <begin position="232"/>
        <end position="251"/>
    </location>
</feature>
<dbReference type="EMBL" id="CAOQHR010000012">
    <property type="protein sequence ID" value="CAI6341711.1"/>
    <property type="molecule type" value="Genomic_DNA"/>
</dbReference>
<dbReference type="Proteomes" id="UP001152607">
    <property type="component" value="Unassembled WGS sequence"/>
</dbReference>